<reference evidence="1 2" key="1">
    <citation type="submission" date="2019-01" db="EMBL/GenBank/DDBJ databases">
        <authorList>
            <person name="Sayadi A."/>
        </authorList>
    </citation>
    <scope>NUCLEOTIDE SEQUENCE [LARGE SCALE GENOMIC DNA]</scope>
</reference>
<sequence>SIELADSSITGLGIYYATSAFNETSEKTTAFPTSSASSIELADNGSTINGSWNAVVDVFGSARSLSANHPEDNGKNEVIAEQRRPVKLTMKQGLIMNQVISTYAL</sequence>
<organism evidence="1 2">
    <name type="scientific">Callosobruchus maculatus</name>
    <name type="common">Southern cowpea weevil</name>
    <name type="synonym">Pulse bruchid</name>
    <dbReference type="NCBI Taxonomy" id="64391"/>
    <lineage>
        <taxon>Eukaryota</taxon>
        <taxon>Metazoa</taxon>
        <taxon>Ecdysozoa</taxon>
        <taxon>Arthropoda</taxon>
        <taxon>Hexapoda</taxon>
        <taxon>Insecta</taxon>
        <taxon>Pterygota</taxon>
        <taxon>Neoptera</taxon>
        <taxon>Endopterygota</taxon>
        <taxon>Coleoptera</taxon>
        <taxon>Polyphaga</taxon>
        <taxon>Cucujiformia</taxon>
        <taxon>Chrysomeloidea</taxon>
        <taxon>Chrysomelidae</taxon>
        <taxon>Bruchinae</taxon>
        <taxon>Bruchini</taxon>
        <taxon>Callosobruchus</taxon>
    </lineage>
</organism>
<dbReference type="EMBL" id="CAACVG010002412">
    <property type="protein sequence ID" value="VEN36431.1"/>
    <property type="molecule type" value="Genomic_DNA"/>
</dbReference>
<dbReference type="Proteomes" id="UP000410492">
    <property type="component" value="Unassembled WGS sequence"/>
</dbReference>
<feature type="non-terminal residue" evidence="1">
    <location>
        <position position="1"/>
    </location>
</feature>
<evidence type="ECO:0000313" key="2">
    <source>
        <dbReference type="Proteomes" id="UP000410492"/>
    </source>
</evidence>
<dbReference type="AlphaFoldDB" id="A0A653BLF9"/>
<keyword evidence="2" id="KW-1185">Reference proteome</keyword>
<name>A0A653BLF9_CALMS</name>
<proteinExistence type="predicted"/>
<dbReference type="OrthoDB" id="6771275at2759"/>
<protein>
    <submittedName>
        <fullName evidence="1">Uncharacterized protein</fullName>
    </submittedName>
</protein>
<feature type="non-terminal residue" evidence="1">
    <location>
        <position position="105"/>
    </location>
</feature>
<accession>A0A653BLF9</accession>
<gene>
    <name evidence="1" type="ORF">CALMAC_LOCUS2056</name>
</gene>
<evidence type="ECO:0000313" key="1">
    <source>
        <dbReference type="EMBL" id="VEN36431.1"/>
    </source>
</evidence>